<proteinExistence type="predicted"/>
<evidence type="ECO:0000256" key="3">
    <source>
        <dbReference type="ARBA" id="ARBA00016337"/>
    </source>
</evidence>
<evidence type="ECO:0000256" key="8">
    <source>
        <dbReference type="ARBA" id="ARBA00022842"/>
    </source>
</evidence>
<dbReference type="GO" id="GO:0046872">
    <property type="term" value="F:metal ion binding"/>
    <property type="evidence" value="ECO:0007669"/>
    <property type="project" value="UniProtKB-KW"/>
</dbReference>
<evidence type="ECO:0000313" key="11">
    <source>
        <dbReference type="EMBL" id="ERF60759.1"/>
    </source>
</evidence>
<protein>
    <recommendedName>
        <fullName evidence="3">FAD:protein FMN transferase</fullName>
        <ecNumber evidence="2">2.7.1.180</ecNumber>
    </recommendedName>
    <alternativeName>
        <fullName evidence="9">Flavin transferase</fullName>
    </alternativeName>
</protein>
<keyword evidence="4" id="KW-0285">Flavoprotein</keyword>
<dbReference type="Proteomes" id="UP000016646">
    <property type="component" value="Unassembled WGS sequence"/>
</dbReference>
<dbReference type="EMBL" id="AUZJ01000034">
    <property type="protein sequence ID" value="ERF60759.1"/>
    <property type="molecule type" value="Genomic_DNA"/>
</dbReference>
<dbReference type="GO" id="GO:0016740">
    <property type="term" value="F:transferase activity"/>
    <property type="evidence" value="ECO:0007669"/>
    <property type="project" value="UniProtKB-KW"/>
</dbReference>
<dbReference type="AlphaFoldDB" id="U1GW05"/>
<dbReference type="PANTHER" id="PTHR30040">
    <property type="entry name" value="THIAMINE BIOSYNTHESIS LIPOPROTEIN APBE"/>
    <property type="match status" value="1"/>
</dbReference>
<accession>U1GW05</accession>
<keyword evidence="14" id="KW-1185">Reference proteome</keyword>
<evidence type="ECO:0000313" key="13">
    <source>
        <dbReference type="Proteomes" id="UP000016412"/>
    </source>
</evidence>
<dbReference type="InterPro" id="IPR003374">
    <property type="entry name" value="ApbE-like_sf"/>
</dbReference>
<dbReference type="PATRIC" id="fig|1125725.3.peg.1300"/>
<sequence>MKNVFGFNEFNKIERGRALIKRCFGVPLFRQYFQKSIFALLIIIFSICFTSCERTADPRTEALMGTVCTVNAYDDGTKSLYDELFARLHEIDETFSVTIDSSEISAINKAAGERSVSVSPDTAYVVRSALAFAELTGGAFDPTVGPLVKIWGINTDHARVPEKSEIDAVLPLINWRDVSVADDNTVMLKRRGMTLDLGGIVKGYAADELTKILKARKVRRAIVDLGGNIFVYGKKKDGSPWRVGIKDPNDPEGVPAIVLNVANSTIVTSGVYERFFTENGVRYHHILDVKTGYPAASGLLSSTIVCESSMAADALSTSVFVLGKESGMELLHRIQSSAGTPLAEIPGLHAQVLGIFIEEDGSVSASKALEGSLEAPAVRFE</sequence>
<dbReference type="InterPro" id="IPR024932">
    <property type="entry name" value="ApbE"/>
</dbReference>
<gene>
    <name evidence="12" type="ORF">HMPREF0860_2218</name>
    <name evidence="11" type="ORF">HMPREF1325_2044</name>
</gene>
<organism evidence="11 13">
    <name type="scientific">Treponema socranskii subsp. socranskii VPI DR56BR1116 = ATCC 35536</name>
    <dbReference type="NCBI Taxonomy" id="1125725"/>
    <lineage>
        <taxon>Bacteria</taxon>
        <taxon>Pseudomonadati</taxon>
        <taxon>Spirochaetota</taxon>
        <taxon>Spirochaetia</taxon>
        <taxon>Spirochaetales</taxon>
        <taxon>Treponemataceae</taxon>
        <taxon>Treponema</taxon>
    </lineage>
</organism>
<keyword evidence="6" id="KW-0479">Metal-binding</keyword>
<dbReference type="PANTHER" id="PTHR30040:SF2">
    <property type="entry name" value="FAD:PROTEIN FMN TRANSFERASE"/>
    <property type="match status" value="1"/>
</dbReference>
<evidence type="ECO:0000256" key="6">
    <source>
        <dbReference type="ARBA" id="ARBA00022723"/>
    </source>
</evidence>
<dbReference type="Gene3D" id="3.10.520.10">
    <property type="entry name" value="ApbE-like domains"/>
    <property type="match status" value="1"/>
</dbReference>
<evidence type="ECO:0000256" key="2">
    <source>
        <dbReference type="ARBA" id="ARBA00011955"/>
    </source>
</evidence>
<evidence type="ECO:0000313" key="12">
    <source>
        <dbReference type="EMBL" id="ERK04832.1"/>
    </source>
</evidence>
<evidence type="ECO:0000256" key="1">
    <source>
        <dbReference type="ARBA" id="ARBA00001946"/>
    </source>
</evidence>
<dbReference type="Pfam" id="PF02424">
    <property type="entry name" value="ApbE"/>
    <property type="match status" value="1"/>
</dbReference>
<dbReference type="EMBL" id="AVQI01000012">
    <property type="protein sequence ID" value="ERK04832.1"/>
    <property type="molecule type" value="Genomic_DNA"/>
</dbReference>
<comment type="catalytic activity">
    <reaction evidence="10">
        <text>L-threonyl-[protein] + FAD = FMN-L-threonyl-[protein] + AMP + H(+)</text>
        <dbReference type="Rhea" id="RHEA:36847"/>
        <dbReference type="Rhea" id="RHEA-COMP:11060"/>
        <dbReference type="Rhea" id="RHEA-COMP:11061"/>
        <dbReference type="ChEBI" id="CHEBI:15378"/>
        <dbReference type="ChEBI" id="CHEBI:30013"/>
        <dbReference type="ChEBI" id="CHEBI:57692"/>
        <dbReference type="ChEBI" id="CHEBI:74257"/>
        <dbReference type="ChEBI" id="CHEBI:456215"/>
        <dbReference type="EC" id="2.7.1.180"/>
    </reaction>
</comment>
<dbReference type="RefSeq" id="WP_021330347.1">
    <property type="nucleotide sequence ID" value="NZ_AUZJ01000034.1"/>
</dbReference>
<dbReference type="OrthoDB" id="9778595at2"/>
<evidence type="ECO:0000313" key="14">
    <source>
        <dbReference type="Proteomes" id="UP000016646"/>
    </source>
</evidence>
<evidence type="ECO:0000256" key="5">
    <source>
        <dbReference type="ARBA" id="ARBA00022679"/>
    </source>
</evidence>
<evidence type="ECO:0000256" key="9">
    <source>
        <dbReference type="ARBA" id="ARBA00031306"/>
    </source>
</evidence>
<comment type="caution">
    <text evidence="11">The sequence shown here is derived from an EMBL/GenBank/DDBJ whole genome shotgun (WGS) entry which is preliminary data.</text>
</comment>
<keyword evidence="5" id="KW-0808">Transferase</keyword>
<reference evidence="13 14" key="1">
    <citation type="submission" date="2013-08" db="EMBL/GenBank/DDBJ databases">
        <authorList>
            <person name="Durkin A.S."/>
            <person name="Haft D.R."/>
            <person name="McCorrison J."/>
            <person name="Torralba M."/>
            <person name="Gillis M."/>
            <person name="Haft D.H."/>
            <person name="Methe B."/>
            <person name="Sutton G."/>
            <person name="Nelson K.E."/>
        </authorList>
    </citation>
    <scope>NUCLEOTIDE SEQUENCE [LARGE SCALE GENOMIC DNA]</scope>
    <source>
        <strain evidence="12 14">ATCC 35536</strain>
        <strain evidence="11 13">VPI DR56BR1116</strain>
    </source>
</reference>
<evidence type="ECO:0000256" key="10">
    <source>
        <dbReference type="ARBA" id="ARBA00048540"/>
    </source>
</evidence>
<dbReference type="SUPFAM" id="SSF143631">
    <property type="entry name" value="ApbE-like"/>
    <property type="match status" value="1"/>
</dbReference>
<name>U1GW05_TRESO</name>
<keyword evidence="8" id="KW-0460">Magnesium</keyword>
<evidence type="ECO:0000256" key="4">
    <source>
        <dbReference type="ARBA" id="ARBA00022630"/>
    </source>
</evidence>
<evidence type="ECO:0000256" key="7">
    <source>
        <dbReference type="ARBA" id="ARBA00022827"/>
    </source>
</evidence>
<keyword evidence="7" id="KW-0274">FAD</keyword>
<dbReference type="eggNOG" id="COG1477">
    <property type="taxonomic scope" value="Bacteria"/>
</dbReference>
<comment type="cofactor">
    <cofactor evidence="1">
        <name>Mg(2+)</name>
        <dbReference type="ChEBI" id="CHEBI:18420"/>
    </cofactor>
</comment>
<dbReference type="STRING" id="1125725.HMPREF1325_2044"/>
<dbReference type="Proteomes" id="UP000016412">
    <property type="component" value="Unassembled WGS sequence"/>
</dbReference>
<dbReference type="EC" id="2.7.1.180" evidence="2"/>